<dbReference type="SUPFAM" id="SSF81822">
    <property type="entry name" value="RuBisCo LSMT C-terminal, substrate-binding domain"/>
    <property type="match status" value="1"/>
</dbReference>
<protein>
    <recommendedName>
        <fullName evidence="4">SET domain-containing protein</fullName>
    </recommendedName>
</protein>
<keyword evidence="2" id="KW-0808">Transferase</keyword>
<organism evidence="5 6">
    <name type="scientific">Cuscuta epithymum</name>
    <dbReference type="NCBI Taxonomy" id="186058"/>
    <lineage>
        <taxon>Eukaryota</taxon>
        <taxon>Viridiplantae</taxon>
        <taxon>Streptophyta</taxon>
        <taxon>Embryophyta</taxon>
        <taxon>Tracheophyta</taxon>
        <taxon>Spermatophyta</taxon>
        <taxon>Magnoliopsida</taxon>
        <taxon>eudicotyledons</taxon>
        <taxon>Gunneridae</taxon>
        <taxon>Pentapetalae</taxon>
        <taxon>asterids</taxon>
        <taxon>lamiids</taxon>
        <taxon>Solanales</taxon>
        <taxon>Convolvulaceae</taxon>
        <taxon>Cuscuteae</taxon>
        <taxon>Cuscuta</taxon>
        <taxon>Cuscuta subgen. Cuscuta</taxon>
    </lineage>
</organism>
<dbReference type="GO" id="GO:0016279">
    <property type="term" value="F:protein-lysine N-methyltransferase activity"/>
    <property type="evidence" value="ECO:0007669"/>
    <property type="project" value="TreeGrafter"/>
</dbReference>
<proteinExistence type="predicted"/>
<evidence type="ECO:0000256" key="3">
    <source>
        <dbReference type="ARBA" id="ARBA00022691"/>
    </source>
</evidence>
<keyword evidence="6" id="KW-1185">Reference proteome</keyword>
<dbReference type="InterPro" id="IPR046341">
    <property type="entry name" value="SET_dom_sf"/>
</dbReference>
<dbReference type="Proteomes" id="UP001152523">
    <property type="component" value="Unassembled WGS sequence"/>
</dbReference>
<dbReference type="Gene3D" id="3.90.1410.10">
    <property type="entry name" value="set domain protein methyltransferase, domain 1"/>
    <property type="match status" value="1"/>
</dbReference>
<gene>
    <name evidence="5" type="ORF">CEPIT_LOCUS13050</name>
</gene>
<dbReference type="Gene3D" id="3.90.1420.10">
    <property type="entry name" value="Rubisco LSMT, substrate-binding domain"/>
    <property type="match status" value="1"/>
</dbReference>
<dbReference type="PANTHER" id="PTHR13271:SF91">
    <property type="entry name" value="PROTEIN SET DOMAIN GROUP 40"/>
    <property type="match status" value="1"/>
</dbReference>
<dbReference type="PROSITE" id="PS50280">
    <property type="entry name" value="SET"/>
    <property type="match status" value="1"/>
</dbReference>
<dbReference type="AlphaFoldDB" id="A0AAV0DDL2"/>
<evidence type="ECO:0000259" key="4">
    <source>
        <dbReference type="PROSITE" id="PS50280"/>
    </source>
</evidence>
<dbReference type="PANTHER" id="PTHR13271">
    <property type="entry name" value="UNCHARACTERIZED PUTATIVE METHYLTRANSFERASE"/>
    <property type="match status" value="1"/>
</dbReference>
<accession>A0AAV0DDL2</accession>
<dbReference type="CDD" id="cd10527">
    <property type="entry name" value="SET_LSMT"/>
    <property type="match status" value="1"/>
</dbReference>
<sequence>MEEREVASLRRFLRWAAEQGITDSLSSTTPSDSSLGHSLFVSHFPEAGGRGLAAARDLCKGELILRVPKTALITTEVLANNDHSLSLALQSHTSLSPTQILAISLLNEVNKGNSSRWYTYLKQLPRSYDILAGFHPVEIQALQADDAIWAAEKAVQKAKLELMEVSVLMHELKLKQHLMTLKAWLWASATISSRTMHIPWDSAGCLCPVGDFFNYDAPGSHGVENSEDLFNGSDEHSMTTVTRLIDAEYEEDLTAYCFYSRRNYRKGEQILLSYGTYTNLELLEHYGFLLTDNPNDKAFIPLEPNMCQLCSWSSDLIHIGKEGNPSFALLSTLRLWATPQDMRKSIKQYVYSGNQLSPENEVSVMEWVMHKCVVLLGNLPTSLESDKNLLRFVENILEYCKMECGEMPQEFKNFLERKNLIGEKACLITSLAKTRSFERWKLAIKWRLHFKAMLHKCIEYCTKTRDKKISQNN</sequence>
<feature type="domain" description="SET" evidence="4">
    <location>
        <begin position="35"/>
        <end position="275"/>
    </location>
</feature>
<dbReference type="Pfam" id="PF09273">
    <property type="entry name" value="Rubis-subs-bind"/>
    <property type="match status" value="1"/>
</dbReference>
<comment type="caution">
    <text evidence="5">The sequence shown here is derived from an EMBL/GenBank/DDBJ whole genome shotgun (WGS) entry which is preliminary data.</text>
</comment>
<evidence type="ECO:0000313" key="5">
    <source>
        <dbReference type="EMBL" id="CAH9094891.1"/>
    </source>
</evidence>
<keyword evidence="1" id="KW-0489">Methyltransferase</keyword>
<dbReference type="EMBL" id="CAMAPF010000083">
    <property type="protein sequence ID" value="CAH9094891.1"/>
    <property type="molecule type" value="Genomic_DNA"/>
</dbReference>
<name>A0AAV0DDL2_9ASTE</name>
<keyword evidence="3" id="KW-0949">S-adenosyl-L-methionine</keyword>
<evidence type="ECO:0000313" key="6">
    <source>
        <dbReference type="Proteomes" id="UP001152523"/>
    </source>
</evidence>
<dbReference type="SUPFAM" id="SSF82199">
    <property type="entry name" value="SET domain"/>
    <property type="match status" value="1"/>
</dbReference>
<dbReference type="Pfam" id="PF00856">
    <property type="entry name" value="SET"/>
    <property type="match status" value="1"/>
</dbReference>
<dbReference type="GO" id="GO:0032259">
    <property type="term" value="P:methylation"/>
    <property type="evidence" value="ECO:0007669"/>
    <property type="project" value="UniProtKB-KW"/>
</dbReference>
<reference evidence="5" key="1">
    <citation type="submission" date="2022-07" db="EMBL/GenBank/DDBJ databases">
        <authorList>
            <person name="Macas J."/>
            <person name="Novak P."/>
            <person name="Neumann P."/>
        </authorList>
    </citation>
    <scope>NUCLEOTIDE SEQUENCE</scope>
</reference>
<dbReference type="InterPro" id="IPR015353">
    <property type="entry name" value="Rubisco_LSMT_subst-bd"/>
</dbReference>
<dbReference type="InterPro" id="IPR001214">
    <property type="entry name" value="SET_dom"/>
</dbReference>
<dbReference type="InterPro" id="IPR036464">
    <property type="entry name" value="Rubisco_LSMT_subst-bd_sf"/>
</dbReference>
<dbReference type="InterPro" id="IPR050600">
    <property type="entry name" value="SETD3_SETD6_MTase"/>
</dbReference>
<evidence type="ECO:0000256" key="1">
    <source>
        <dbReference type="ARBA" id="ARBA00022603"/>
    </source>
</evidence>
<evidence type="ECO:0000256" key="2">
    <source>
        <dbReference type="ARBA" id="ARBA00022679"/>
    </source>
</evidence>